<dbReference type="GO" id="GO:0005524">
    <property type="term" value="F:ATP binding"/>
    <property type="evidence" value="ECO:0007669"/>
    <property type="project" value="InterPro"/>
</dbReference>
<gene>
    <name evidence="3" type="ORF">T10_8961</name>
</gene>
<proteinExistence type="predicted"/>
<evidence type="ECO:0000313" key="3">
    <source>
        <dbReference type="EMBL" id="KRZ65854.1"/>
    </source>
</evidence>
<evidence type="ECO:0000313" key="4">
    <source>
        <dbReference type="Proteomes" id="UP000054843"/>
    </source>
</evidence>
<name>A0A0V1M373_9BILA</name>
<dbReference type="InterPro" id="IPR001609">
    <property type="entry name" value="Myosin_head_motor_dom-like"/>
</dbReference>
<dbReference type="SUPFAM" id="SSF52540">
    <property type="entry name" value="P-loop containing nucleoside triphosphate hydrolases"/>
    <property type="match status" value="1"/>
</dbReference>
<dbReference type="GO" id="GO:0003774">
    <property type="term" value="F:cytoskeletal motor activity"/>
    <property type="evidence" value="ECO:0007669"/>
    <property type="project" value="InterPro"/>
</dbReference>
<dbReference type="InterPro" id="IPR027417">
    <property type="entry name" value="P-loop_NTPase"/>
</dbReference>
<organism evidence="3 4">
    <name type="scientific">Trichinella papuae</name>
    <dbReference type="NCBI Taxonomy" id="268474"/>
    <lineage>
        <taxon>Eukaryota</taxon>
        <taxon>Metazoa</taxon>
        <taxon>Ecdysozoa</taxon>
        <taxon>Nematoda</taxon>
        <taxon>Enoplea</taxon>
        <taxon>Dorylaimia</taxon>
        <taxon>Trichinellida</taxon>
        <taxon>Trichinellidae</taxon>
        <taxon>Trichinella</taxon>
    </lineage>
</organism>
<keyword evidence="4" id="KW-1185">Reference proteome</keyword>
<dbReference type="AlphaFoldDB" id="A0A0V1M373"/>
<dbReference type="Proteomes" id="UP000054843">
    <property type="component" value="Unassembled WGS sequence"/>
</dbReference>
<feature type="signal peptide" evidence="1">
    <location>
        <begin position="1"/>
        <end position="16"/>
    </location>
</feature>
<keyword evidence="1" id="KW-0732">Signal</keyword>
<evidence type="ECO:0000259" key="2">
    <source>
        <dbReference type="Pfam" id="PF00063"/>
    </source>
</evidence>
<feature type="chain" id="PRO_5006882188" description="Myosin motor domain-containing protein" evidence="1">
    <location>
        <begin position="17"/>
        <end position="84"/>
    </location>
</feature>
<sequence>MTWLFISSLVVHYASTVKYCVRDFVKKNLDTVNESSDEVLRTSRNCFLVQLLQACSLHSCRNHRNEPLPLALAYDGVERENMTP</sequence>
<dbReference type="Pfam" id="PF00063">
    <property type="entry name" value="Myosin_head"/>
    <property type="match status" value="1"/>
</dbReference>
<comment type="caution">
    <text evidence="3">The sequence shown here is derived from an EMBL/GenBank/DDBJ whole genome shotgun (WGS) entry which is preliminary data.</text>
</comment>
<protein>
    <recommendedName>
        <fullName evidence="2">Myosin motor domain-containing protein</fullName>
    </recommendedName>
</protein>
<reference evidence="3 4" key="1">
    <citation type="submission" date="2015-01" db="EMBL/GenBank/DDBJ databases">
        <title>Evolution of Trichinella species and genotypes.</title>
        <authorList>
            <person name="Korhonen P.K."/>
            <person name="Edoardo P."/>
            <person name="Giuseppe L.R."/>
            <person name="Gasser R.B."/>
        </authorList>
    </citation>
    <scope>NUCLEOTIDE SEQUENCE [LARGE SCALE GENOMIC DNA]</scope>
    <source>
        <strain evidence="3">ISS1980</strain>
    </source>
</reference>
<evidence type="ECO:0000256" key="1">
    <source>
        <dbReference type="SAM" id="SignalP"/>
    </source>
</evidence>
<accession>A0A0V1M373</accession>
<feature type="domain" description="Myosin motor" evidence="2">
    <location>
        <begin position="9"/>
        <end position="59"/>
    </location>
</feature>
<dbReference type="EMBL" id="JYDO01000287">
    <property type="protein sequence ID" value="KRZ65854.1"/>
    <property type="molecule type" value="Genomic_DNA"/>
</dbReference>
<dbReference type="GO" id="GO:0016459">
    <property type="term" value="C:myosin complex"/>
    <property type="evidence" value="ECO:0007669"/>
    <property type="project" value="InterPro"/>
</dbReference>
<dbReference type="Gene3D" id="1.20.58.530">
    <property type="match status" value="1"/>
</dbReference>